<accession>A0A4Q0MF61</accession>
<dbReference type="EMBL" id="RYFI01000015">
    <property type="protein sequence ID" value="RXF71526.1"/>
    <property type="molecule type" value="Genomic_DNA"/>
</dbReference>
<dbReference type="AlphaFoldDB" id="A0A4Q0MF61"/>
<protein>
    <submittedName>
        <fullName evidence="1">Uncharacterized protein</fullName>
    </submittedName>
</protein>
<dbReference type="RefSeq" id="WP_128778423.1">
    <property type="nucleotide sequence ID" value="NZ_RYFI01000015.1"/>
</dbReference>
<evidence type="ECO:0000313" key="2">
    <source>
        <dbReference type="Proteomes" id="UP000289708"/>
    </source>
</evidence>
<keyword evidence="2" id="KW-1185">Reference proteome</keyword>
<proteinExistence type="predicted"/>
<name>A0A4Q0MF61_9HYPH</name>
<organism evidence="1 2">
    <name type="scientific">Hansschlegelia zhihuaiae</name>
    <dbReference type="NCBI Taxonomy" id="405005"/>
    <lineage>
        <taxon>Bacteria</taxon>
        <taxon>Pseudomonadati</taxon>
        <taxon>Pseudomonadota</taxon>
        <taxon>Alphaproteobacteria</taxon>
        <taxon>Hyphomicrobiales</taxon>
        <taxon>Methylopilaceae</taxon>
        <taxon>Hansschlegelia</taxon>
    </lineage>
</organism>
<reference evidence="1 2" key="1">
    <citation type="submission" date="2018-12" db="EMBL/GenBank/DDBJ databases">
        <title>bacterium Hansschlegelia zhihuaiae S113.</title>
        <authorList>
            <person name="He J."/>
        </authorList>
    </citation>
    <scope>NUCLEOTIDE SEQUENCE [LARGE SCALE GENOMIC DNA]</scope>
    <source>
        <strain evidence="1 2">S 113</strain>
    </source>
</reference>
<dbReference type="Proteomes" id="UP000289708">
    <property type="component" value="Unassembled WGS sequence"/>
</dbReference>
<gene>
    <name evidence="1" type="ORF">EK403_15815</name>
</gene>
<comment type="caution">
    <text evidence="1">The sequence shown here is derived from an EMBL/GenBank/DDBJ whole genome shotgun (WGS) entry which is preliminary data.</text>
</comment>
<evidence type="ECO:0000313" key="1">
    <source>
        <dbReference type="EMBL" id="RXF71526.1"/>
    </source>
</evidence>
<dbReference type="OrthoDB" id="981968at2"/>
<sequence length="208" mass="22680">MIAIADFHAPASMIWSREGLIGYLYGLSAEKAQVDGRPQAVARSSQRLRGPSAFPAGLFTDDRCSELSAIIFSNACSIAKLNRVAVSGLGAPTGLRYTRVGMFFDRTPGALAGIPFCHDVTSAEYRGLWPHGYEPWSAELEVFHNPFARHRVPIELIPEAAHWFDQDGDLTCSSVHETSILWSQTMITEESARAPGLADFLPSGDAKI</sequence>